<dbReference type="Gene3D" id="3.40.50.720">
    <property type="entry name" value="NAD(P)-binding Rossmann-like Domain"/>
    <property type="match status" value="1"/>
</dbReference>
<evidence type="ECO:0000313" key="4">
    <source>
        <dbReference type="Proteomes" id="UP001519288"/>
    </source>
</evidence>
<keyword evidence="4" id="KW-1185">Reference proteome</keyword>
<evidence type="ECO:0000313" key="3">
    <source>
        <dbReference type="EMBL" id="MBP2000582.1"/>
    </source>
</evidence>
<dbReference type="PRINTS" id="PR00080">
    <property type="entry name" value="SDRFAMILY"/>
</dbReference>
<proteinExistence type="inferred from homology"/>
<evidence type="ECO:0000256" key="1">
    <source>
        <dbReference type="ARBA" id="ARBA00006484"/>
    </source>
</evidence>
<dbReference type="InterPro" id="IPR036291">
    <property type="entry name" value="NAD(P)-bd_dom_sf"/>
</dbReference>
<name>A0ABS4JFV1_9BACL</name>
<dbReference type="InterPro" id="IPR002347">
    <property type="entry name" value="SDR_fam"/>
</dbReference>
<dbReference type="Pfam" id="PF13561">
    <property type="entry name" value="adh_short_C2"/>
    <property type="match status" value="1"/>
</dbReference>
<gene>
    <name evidence="3" type="ORF">J2Z69_001613</name>
</gene>
<dbReference type="Proteomes" id="UP001519288">
    <property type="component" value="Unassembled WGS sequence"/>
</dbReference>
<comment type="similarity">
    <text evidence="1">Belongs to the short-chain dehydrogenases/reductases (SDR) family.</text>
</comment>
<dbReference type="InterPro" id="IPR020904">
    <property type="entry name" value="Sc_DH/Rdtase_CS"/>
</dbReference>
<dbReference type="PROSITE" id="PS00061">
    <property type="entry name" value="ADH_SHORT"/>
    <property type="match status" value="1"/>
</dbReference>
<dbReference type="PRINTS" id="PR00081">
    <property type="entry name" value="GDHRDH"/>
</dbReference>
<reference evidence="3 4" key="1">
    <citation type="submission" date="2021-03" db="EMBL/GenBank/DDBJ databases">
        <title>Genomic Encyclopedia of Type Strains, Phase IV (KMG-IV): sequencing the most valuable type-strain genomes for metagenomic binning, comparative biology and taxonomic classification.</title>
        <authorList>
            <person name="Goeker M."/>
        </authorList>
    </citation>
    <scope>NUCLEOTIDE SEQUENCE [LARGE SCALE GENOMIC DNA]</scope>
    <source>
        <strain evidence="3 4">DSM 26806</strain>
    </source>
</reference>
<protein>
    <submittedName>
        <fullName evidence="3">NAD(P)-dependent dehydrogenase (Short-subunit alcohol dehydrogenase family)</fullName>
    </submittedName>
</protein>
<dbReference type="EMBL" id="JAGGLD010000002">
    <property type="protein sequence ID" value="MBP2000582.1"/>
    <property type="molecule type" value="Genomic_DNA"/>
</dbReference>
<comment type="caution">
    <text evidence="3">The sequence shown here is derived from an EMBL/GenBank/DDBJ whole genome shotgun (WGS) entry which is preliminary data.</text>
</comment>
<dbReference type="NCBIfam" id="NF005559">
    <property type="entry name" value="PRK07231.1"/>
    <property type="match status" value="1"/>
</dbReference>
<dbReference type="SUPFAM" id="SSF51735">
    <property type="entry name" value="NAD(P)-binding Rossmann-fold domains"/>
    <property type="match status" value="1"/>
</dbReference>
<dbReference type="PANTHER" id="PTHR24321">
    <property type="entry name" value="DEHYDROGENASES, SHORT CHAIN"/>
    <property type="match status" value="1"/>
</dbReference>
<accession>A0ABS4JFV1</accession>
<organism evidence="3 4">
    <name type="scientific">Paenibacillus shirakamiensis</name>
    <dbReference type="NCBI Taxonomy" id="1265935"/>
    <lineage>
        <taxon>Bacteria</taxon>
        <taxon>Bacillati</taxon>
        <taxon>Bacillota</taxon>
        <taxon>Bacilli</taxon>
        <taxon>Bacillales</taxon>
        <taxon>Paenibacillaceae</taxon>
        <taxon>Paenibacillus</taxon>
    </lineage>
</organism>
<sequence>MNHHTYITGRMIRMGRLSGKVVIITGAAMGQGAEEAKLFANEGAQIVATDLQTEALEAVVKEITDNGGEAIAVKHNVASEEDWANVVAQAIQHFGKINVLVNNAGITTDKNLENFDLGSWNKIIEINLTGSVLGMKLVAPEMKKVGGGSIVNISSVAGLVAMSRTNGYSASKGALTLVSKTAAVELAADKIRVNSVHPGVIMTPMVAAAVTEKMMAGLKMMTPLPRMGEPKDIAYGVLYLASDESSFVTGSELVIDGGWTAQ</sequence>
<keyword evidence="2" id="KW-0560">Oxidoreductase</keyword>
<dbReference type="PANTHER" id="PTHR24321:SF8">
    <property type="entry name" value="ESTRADIOL 17-BETA-DEHYDROGENASE 8-RELATED"/>
    <property type="match status" value="1"/>
</dbReference>
<evidence type="ECO:0000256" key="2">
    <source>
        <dbReference type="ARBA" id="ARBA00023002"/>
    </source>
</evidence>